<accession>A0A9X7UXW0</accession>
<evidence type="ECO:0000256" key="1">
    <source>
        <dbReference type="ARBA" id="ARBA00022679"/>
    </source>
</evidence>
<dbReference type="GO" id="GO:0016779">
    <property type="term" value="F:nucleotidyltransferase activity"/>
    <property type="evidence" value="ECO:0007669"/>
    <property type="project" value="UniProtKB-KW"/>
</dbReference>
<keyword evidence="5" id="KW-1185">Reference proteome</keyword>
<dbReference type="InterPro" id="IPR054790">
    <property type="entry name" value="MurU"/>
</dbReference>
<sequence>MKAMILAAGRGTRMAPLTDHCPKPLLPLAGKPLIVHHIEKLVAAGITDIVINHAWLGAQIETTLGDGSRYGARLQYSPEPQALETGGGILQALPLLGSEPFFLVNGDVWTGWDYQGVSDIQLGDDLGWLWLVQNPDHNPSGDFILQQSRVLNPATAVDAPRLTFSGLSVLHPQLLAGCEPGAFPLAPLLRRAMDHQRMAGALLEQPWVDVGTPQRLQQLEQYLQHQQQGQGLSL</sequence>
<gene>
    <name evidence="4" type="ORF">GJQ55_10745</name>
</gene>
<dbReference type="InterPro" id="IPR005835">
    <property type="entry name" value="NTP_transferase_dom"/>
</dbReference>
<name>A0A9X7UXW0_9GAMM</name>
<dbReference type="EMBL" id="CP046056">
    <property type="protein sequence ID" value="QQD24918.1"/>
    <property type="molecule type" value="Genomic_DNA"/>
</dbReference>
<dbReference type="SUPFAM" id="SSF53448">
    <property type="entry name" value="Nucleotide-diphospho-sugar transferases"/>
    <property type="match status" value="1"/>
</dbReference>
<dbReference type="PANTHER" id="PTHR43584">
    <property type="entry name" value="NUCLEOTIDYL TRANSFERASE"/>
    <property type="match status" value="1"/>
</dbReference>
<dbReference type="Proteomes" id="UP000596074">
    <property type="component" value="Chromosome"/>
</dbReference>
<keyword evidence="2" id="KW-0548">Nucleotidyltransferase</keyword>
<dbReference type="Pfam" id="PF00483">
    <property type="entry name" value="NTP_transferase"/>
    <property type="match status" value="1"/>
</dbReference>
<proteinExistence type="predicted"/>
<evidence type="ECO:0000256" key="2">
    <source>
        <dbReference type="ARBA" id="ARBA00022695"/>
    </source>
</evidence>
<evidence type="ECO:0000313" key="4">
    <source>
        <dbReference type="EMBL" id="QQD24918.1"/>
    </source>
</evidence>
<feature type="domain" description="Nucleotidyl transferase" evidence="3">
    <location>
        <begin position="2"/>
        <end position="115"/>
    </location>
</feature>
<evidence type="ECO:0000313" key="5">
    <source>
        <dbReference type="Proteomes" id="UP000596074"/>
    </source>
</evidence>
<dbReference type="Gene3D" id="3.90.550.10">
    <property type="entry name" value="Spore Coat Polysaccharide Biosynthesis Protein SpsA, Chain A"/>
    <property type="match status" value="1"/>
</dbReference>
<reference evidence="4 5" key="1">
    <citation type="submission" date="2019-11" db="EMBL/GenBank/DDBJ databases">
        <title>Venatorbacter sp. nov. a predator of Campylobacter and other Gram-negative bacteria.</title>
        <authorList>
            <person name="Saeedi A."/>
            <person name="Cummings N.J."/>
            <person name="Connerton I.F."/>
            <person name="Connerton P.L."/>
        </authorList>
    </citation>
    <scope>NUCLEOTIDE SEQUENCE [LARGE SCALE GENOMIC DNA]</scope>
    <source>
        <strain evidence="4">XL5</strain>
    </source>
</reference>
<dbReference type="AlphaFoldDB" id="A0A9X7UXW0"/>
<dbReference type="KEGG" id="vcw:GJQ55_10745"/>
<dbReference type="NCBIfam" id="NF045761">
    <property type="entry name" value="NAMPUrTaseMurU"/>
    <property type="match status" value="1"/>
</dbReference>
<dbReference type="InterPro" id="IPR029044">
    <property type="entry name" value="Nucleotide-diphossugar_trans"/>
</dbReference>
<dbReference type="PANTHER" id="PTHR43584:SF8">
    <property type="entry name" value="N-ACETYLMURAMATE ALPHA-1-PHOSPHATE URIDYLYLTRANSFERASE"/>
    <property type="match status" value="1"/>
</dbReference>
<dbReference type="CDD" id="cd06422">
    <property type="entry name" value="NTP_transferase_like_1"/>
    <property type="match status" value="1"/>
</dbReference>
<evidence type="ECO:0000259" key="3">
    <source>
        <dbReference type="Pfam" id="PF00483"/>
    </source>
</evidence>
<dbReference type="InterPro" id="IPR050065">
    <property type="entry name" value="GlmU-like"/>
</dbReference>
<keyword evidence="1 4" id="KW-0808">Transferase</keyword>
<dbReference type="RefSeq" id="WP_228344980.1">
    <property type="nucleotide sequence ID" value="NZ_CP046056.1"/>
</dbReference>
<protein>
    <submittedName>
        <fullName evidence="4">NTP transferase domain-containing protein</fullName>
    </submittedName>
</protein>
<organism evidence="4 5">
    <name type="scientific">Venatoribacter cucullus</name>
    <dbReference type="NCBI Taxonomy" id="2661630"/>
    <lineage>
        <taxon>Bacteria</taxon>
        <taxon>Pseudomonadati</taxon>
        <taxon>Pseudomonadota</taxon>
        <taxon>Gammaproteobacteria</taxon>
        <taxon>Oceanospirillales</taxon>
        <taxon>Oceanospirillaceae</taxon>
        <taxon>Venatoribacter</taxon>
    </lineage>
</organism>